<sequence>MDQNPCVKAVVIASPGNPTGAAYDQQQIQQLAQVISQHDVFLISDEIYSELVYDRSHVSFAKALPKQTILMNGISKSHAMTGYRVGIIAAPAEIISQIAVVHELIDTALPDVTMAAAAEAFSNGIDDAKSMRQEYKKRRDFLISAFKKMDIDFVHPDGAFYLFFKIPDYCDQNSLRSVRQIAQEARVGLTPGAGFGAEGYLRLSYAASMADLETAAARLEKFFVKEKEKITLS</sequence>
<dbReference type="InterPro" id="IPR004839">
    <property type="entry name" value="Aminotransferase_I/II_large"/>
</dbReference>
<organism evidence="8 9">
    <name type="scientific">Oenococcus alcoholitolerans</name>
    <dbReference type="NCBI Taxonomy" id="931074"/>
    <lineage>
        <taxon>Bacteria</taxon>
        <taxon>Bacillati</taxon>
        <taxon>Bacillota</taxon>
        <taxon>Bacilli</taxon>
        <taxon>Lactobacillales</taxon>
        <taxon>Lactobacillaceae</taxon>
        <taxon>Oenococcus</taxon>
    </lineage>
</organism>
<dbReference type="SUPFAM" id="SSF53383">
    <property type="entry name" value="PLP-dependent transferases"/>
    <property type="match status" value="1"/>
</dbReference>
<evidence type="ECO:0000256" key="4">
    <source>
        <dbReference type="ARBA" id="ARBA00022679"/>
    </source>
</evidence>
<protein>
    <recommendedName>
        <fullName evidence="6">Aminotransferase</fullName>
        <ecNumber evidence="6">2.6.1.-</ecNumber>
    </recommendedName>
</protein>
<reference evidence="8 9" key="1">
    <citation type="journal article" date="2014" name="Antonie Van Leeuwenhoek">
        <title>Oenococcus alcoholitolerans sp. nov., a lactic acid bacteria isolated from cachaca and ethanol fermentation processes.</title>
        <authorList>
            <person name="Badotti F."/>
            <person name="Moreira A.P."/>
            <person name="Tonon L.A."/>
            <person name="de Lucena B.T."/>
            <person name="Gomes Fde C."/>
            <person name="Kruger R."/>
            <person name="Thompson C.C."/>
            <person name="de Morais M.A.Jr."/>
            <person name="Rosa C.A."/>
            <person name="Thompson F.L."/>
        </authorList>
    </citation>
    <scope>NUCLEOTIDE SEQUENCE [LARGE SCALE GENOMIC DNA]</scope>
    <source>
        <strain evidence="8 9">UFRJ-M7.2.18</strain>
    </source>
</reference>
<comment type="caution">
    <text evidence="8">The sequence shown here is derived from an EMBL/GenBank/DDBJ whole genome shotgun (WGS) entry which is preliminary data.</text>
</comment>
<proteinExistence type="inferred from homology"/>
<accession>A0ABR4XQ37</accession>
<dbReference type="Pfam" id="PF00155">
    <property type="entry name" value="Aminotran_1_2"/>
    <property type="match status" value="1"/>
</dbReference>
<dbReference type="Proteomes" id="UP000030023">
    <property type="component" value="Unassembled WGS sequence"/>
</dbReference>
<dbReference type="PANTHER" id="PTHR46383:SF4">
    <property type="entry name" value="AMINOTRANSFERASE"/>
    <property type="match status" value="1"/>
</dbReference>
<gene>
    <name evidence="8" type="ORF">Q757_06345</name>
</gene>
<dbReference type="InterPro" id="IPR050596">
    <property type="entry name" value="AspAT/PAT-like"/>
</dbReference>
<comment type="similarity">
    <text evidence="2 6">Belongs to the class-I pyridoxal-phosphate-dependent aminotransferase family.</text>
</comment>
<evidence type="ECO:0000259" key="7">
    <source>
        <dbReference type="Pfam" id="PF00155"/>
    </source>
</evidence>
<evidence type="ECO:0000313" key="9">
    <source>
        <dbReference type="Proteomes" id="UP000030023"/>
    </source>
</evidence>
<evidence type="ECO:0000256" key="5">
    <source>
        <dbReference type="ARBA" id="ARBA00022898"/>
    </source>
</evidence>
<dbReference type="EMBL" id="AXCV01000295">
    <property type="protein sequence ID" value="KGO31583.1"/>
    <property type="molecule type" value="Genomic_DNA"/>
</dbReference>
<dbReference type="PANTHER" id="PTHR46383">
    <property type="entry name" value="ASPARTATE AMINOTRANSFERASE"/>
    <property type="match status" value="1"/>
</dbReference>
<evidence type="ECO:0000313" key="8">
    <source>
        <dbReference type="EMBL" id="KGO31583.1"/>
    </source>
</evidence>
<evidence type="ECO:0000256" key="1">
    <source>
        <dbReference type="ARBA" id="ARBA00001933"/>
    </source>
</evidence>
<dbReference type="EC" id="2.6.1.-" evidence="6"/>
<dbReference type="InterPro" id="IPR015422">
    <property type="entry name" value="PyrdxlP-dep_Trfase_small"/>
</dbReference>
<evidence type="ECO:0000256" key="2">
    <source>
        <dbReference type="ARBA" id="ARBA00007441"/>
    </source>
</evidence>
<dbReference type="InterPro" id="IPR015421">
    <property type="entry name" value="PyrdxlP-dep_Trfase_major"/>
</dbReference>
<keyword evidence="3 6" id="KW-0032">Aminotransferase</keyword>
<feature type="domain" description="Aminotransferase class I/classII large" evidence="7">
    <location>
        <begin position="6"/>
        <end position="219"/>
    </location>
</feature>
<keyword evidence="9" id="KW-1185">Reference proteome</keyword>
<keyword evidence="5" id="KW-0663">Pyridoxal phosphate</keyword>
<comment type="cofactor">
    <cofactor evidence="1 6">
        <name>pyridoxal 5'-phosphate</name>
        <dbReference type="ChEBI" id="CHEBI:597326"/>
    </cofactor>
</comment>
<dbReference type="CDD" id="cd00609">
    <property type="entry name" value="AAT_like"/>
    <property type="match status" value="1"/>
</dbReference>
<evidence type="ECO:0000256" key="3">
    <source>
        <dbReference type="ARBA" id="ARBA00022576"/>
    </source>
</evidence>
<dbReference type="Gene3D" id="3.90.1150.10">
    <property type="entry name" value="Aspartate Aminotransferase, domain 1"/>
    <property type="match status" value="1"/>
</dbReference>
<keyword evidence="4 6" id="KW-0808">Transferase</keyword>
<dbReference type="PROSITE" id="PS00105">
    <property type="entry name" value="AA_TRANSFER_CLASS_1"/>
    <property type="match status" value="1"/>
</dbReference>
<dbReference type="Gene3D" id="3.40.640.10">
    <property type="entry name" value="Type I PLP-dependent aspartate aminotransferase-like (Major domain)"/>
    <property type="match status" value="1"/>
</dbReference>
<dbReference type="InterPro" id="IPR015424">
    <property type="entry name" value="PyrdxlP-dep_Trfase"/>
</dbReference>
<dbReference type="InterPro" id="IPR004838">
    <property type="entry name" value="NHTrfase_class1_PyrdxlP-BS"/>
</dbReference>
<evidence type="ECO:0000256" key="6">
    <source>
        <dbReference type="RuleBase" id="RU000481"/>
    </source>
</evidence>
<name>A0ABR4XQ37_9LACO</name>